<accession>A0ABS8Y4V9</accession>
<evidence type="ECO:0000256" key="5">
    <source>
        <dbReference type="ARBA" id="ARBA00022737"/>
    </source>
</evidence>
<dbReference type="PANTHER" id="PTHR15598:SF5">
    <property type="entry name" value="ENHANCER OF MRNA-DECAPPING PROTEIN 4"/>
    <property type="match status" value="1"/>
</dbReference>
<evidence type="ECO:0000313" key="10">
    <source>
        <dbReference type="Proteomes" id="UP000823775"/>
    </source>
</evidence>
<gene>
    <name evidence="9" type="ORF">HAX54_011907</name>
</gene>
<dbReference type="PANTHER" id="PTHR15598">
    <property type="entry name" value="ENHANCER OF MRNA-DECAPPING PROTEIN 4"/>
    <property type="match status" value="1"/>
</dbReference>
<feature type="compositionally biased region" description="Polar residues" evidence="7">
    <location>
        <begin position="944"/>
        <end position="960"/>
    </location>
</feature>
<sequence>MASPGNANQPGGGPFDMHKFFKPSTPPPSTSPNPNSQNTTSSSGSNNNPHLISSPFPPPSSASYPPPTSGPYYPQFNHHIPQYQLQDNHFGNLHQQRSMSFPIPPLQPPAPTSPRQNPNHGARLMALLTAPQSTVSMLPIQPTNSGSELYDFSGSPNFGVAHSGSGPVRMPSSKLPKGRHLNGDQLVYDIDVRLPGEVQPQLEVTPITKYGSDPLLVLGRQIAVNKTYICYGLKLGAIRVLNINTALRSLLKGLSQRVTDMAFFAEDVHLLASASVDGRVYIWKISEGPDEEDKPQITGRIVIAIQVVDEGGSVHPRVCWHCHKQEILLVGIGRRILKIDTTKVGKDELFSAEEPLRCPVDKLVDGVQIVGTHDEEVTDLSMCQWMTTRLVSASMDGTIKIWEDRKQPLPIAVLRPHDGQPVNSVAFLVAPHRPDHIILITAGPLNQEVKIWSSASEEGWLLPNDAESWHCMQTLELKSSAEARVEDAFFNQAVALSQAGLFLLANAKKNAIYAVHLEYGPNPAATRMDYMSEFTVTMPILSFTGTSDLLPHGEQIVQVYCVQTQAIQQYALDISQCLPPLVENLGFERTGSSVSCEASNIEGFAPIDPPLSKQMELPLSSSAPKSSVHESSSEIADTNRLATAALTDLARSQIASSIVDSDLSRLPTVTSDTSTAPIKSPPFPMSPNLSQKLSGFRSPSNNVEPVPSINDRVGDPKVVEYSVDRQMNAIHPNLSDGTSLEDEPKNEESKVSHDDGSSGINPPIKFKHPTHLVTPSDILMANSSSEVNQANEQKCEGELDIQDVVINPEARNVEVEVEVVGVTRFSQKTNINSRELHTFVSVKKEKAFCSQASDLGIEMARESHALSPEIYTIEESRQIHGDSGSGGLAKTSITAEGNRDFVKEISEQDLDSTICAPSHQPSAPTGKGKKQKGKKSQGSGSSSPSRRAFNSSDSYNEAGMSSSVPWMEAAFPQLLSMREMINQLFTMQKETQKQMEMTIAAPVIKEGRRLEAALGRSMEKTVKANSDALWARFQEESAKQEKLLRDRTQQMISLISNCLNKDMPGLIEKIIKKELGVVGQAVARNIAPTIEKTVSAAISEVFQKGVGDKAVNQLEKSVCAKLEATVARQIQAQFQASGKLALQETLKSTLEASVIPAFEISCKTMFEQVDLAFQKGLAEHVAASQQQFESMHLPLSLALR</sequence>
<dbReference type="EMBL" id="JACEIK010016841">
    <property type="protein sequence ID" value="MCE5165726.1"/>
    <property type="molecule type" value="Genomic_DNA"/>
</dbReference>
<dbReference type="Pfam" id="PF16529">
    <property type="entry name" value="Ge1_WD40"/>
    <property type="match status" value="1"/>
</dbReference>
<feature type="repeat" description="WD" evidence="6">
    <location>
        <begin position="370"/>
        <end position="403"/>
    </location>
</feature>
<feature type="compositionally biased region" description="Pro residues" evidence="7">
    <location>
        <begin position="55"/>
        <end position="69"/>
    </location>
</feature>
<evidence type="ECO:0000256" key="4">
    <source>
        <dbReference type="ARBA" id="ARBA00022574"/>
    </source>
</evidence>
<evidence type="ECO:0000259" key="8">
    <source>
        <dbReference type="Pfam" id="PF16529"/>
    </source>
</evidence>
<dbReference type="Gene3D" id="2.130.10.10">
    <property type="entry name" value="YVTN repeat-like/Quinoprotein amine dehydrogenase"/>
    <property type="match status" value="1"/>
</dbReference>
<reference evidence="9 10" key="1">
    <citation type="journal article" date="2021" name="BMC Genomics">
        <title>Datura genome reveals duplications of psychoactive alkaloid biosynthetic genes and high mutation rate following tissue culture.</title>
        <authorList>
            <person name="Rajewski A."/>
            <person name="Carter-House D."/>
            <person name="Stajich J."/>
            <person name="Litt A."/>
        </authorList>
    </citation>
    <scope>NUCLEOTIDE SEQUENCE [LARGE SCALE GENOMIC DNA]</scope>
    <source>
        <strain evidence="9">AR-01</strain>
    </source>
</reference>
<evidence type="ECO:0000313" key="9">
    <source>
        <dbReference type="EMBL" id="MCE5165726.1"/>
    </source>
</evidence>
<organism evidence="9 10">
    <name type="scientific">Datura stramonium</name>
    <name type="common">Jimsonweed</name>
    <name type="synonym">Common thornapple</name>
    <dbReference type="NCBI Taxonomy" id="4076"/>
    <lineage>
        <taxon>Eukaryota</taxon>
        <taxon>Viridiplantae</taxon>
        <taxon>Streptophyta</taxon>
        <taxon>Embryophyta</taxon>
        <taxon>Tracheophyta</taxon>
        <taxon>Spermatophyta</taxon>
        <taxon>Magnoliopsida</taxon>
        <taxon>eudicotyledons</taxon>
        <taxon>Gunneridae</taxon>
        <taxon>Pentapetalae</taxon>
        <taxon>asterids</taxon>
        <taxon>lamiids</taxon>
        <taxon>Solanales</taxon>
        <taxon>Solanaceae</taxon>
        <taxon>Solanoideae</taxon>
        <taxon>Datureae</taxon>
        <taxon>Datura</taxon>
    </lineage>
</organism>
<feature type="region of interest" description="Disordered" evidence="7">
    <location>
        <begin position="1"/>
        <end position="77"/>
    </location>
</feature>
<feature type="region of interest" description="Disordered" evidence="7">
    <location>
        <begin position="694"/>
        <end position="760"/>
    </location>
</feature>
<name>A0ABS8Y4V9_DATST</name>
<evidence type="ECO:0000256" key="2">
    <source>
        <dbReference type="ARBA" id="ARBA00009639"/>
    </source>
</evidence>
<feature type="compositionally biased region" description="Polar residues" evidence="7">
    <location>
        <begin position="694"/>
        <end position="703"/>
    </location>
</feature>
<proteinExistence type="inferred from homology"/>
<dbReference type="InterPro" id="IPR045152">
    <property type="entry name" value="EDC4-like"/>
</dbReference>
<dbReference type="SUPFAM" id="SSF50978">
    <property type="entry name" value="WD40 repeat-like"/>
    <property type="match status" value="1"/>
</dbReference>
<feature type="region of interest" description="Disordered" evidence="7">
    <location>
        <begin position="910"/>
        <end position="960"/>
    </location>
</feature>
<dbReference type="InterPro" id="IPR001680">
    <property type="entry name" value="WD40_rpt"/>
</dbReference>
<keyword evidence="4 6" id="KW-0853">WD repeat</keyword>
<feature type="repeat" description="WD" evidence="6">
    <location>
        <begin position="251"/>
        <end position="293"/>
    </location>
</feature>
<evidence type="ECO:0000256" key="3">
    <source>
        <dbReference type="ARBA" id="ARBA00022490"/>
    </source>
</evidence>
<comment type="similarity">
    <text evidence="2">Belongs to the WD repeat EDC4 family.</text>
</comment>
<feature type="compositionally biased region" description="Low complexity" evidence="7">
    <location>
        <begin position="32"/>
        <end position="49"/>
    </location>
</feature>
<feature type="region of interest" description="Disordered" evidence="7">
    <location>
        <begin position="96"/>
        <end position="120"/>
    </location>
</feature>
<dbReference type="InterPro" id="IPR036322">
    <property type="entry name" value="WD40_repeat_dom_sf"/>
</dbReference>
<protein>
    <recommendedName>
        <fullName evidence="8">Enhancer of mRNA-decapping protein 4 WD40 repeat region domain-containing protein</fullName>
    </recommendedName>
</protein>
<dbReference type="InterPro" id="IPR015943">
    <property type="entry name" value="WD40/YVTN_repeat-like_dom_sf"/>
</dbReference>
<dbReference type="Proteomes" id="UP000823775">
    <property type="component" value="Unassembled WGS sequence"/>
</dbReference>
<dbReference type="PROSITE" id="PS50082">
    <property type="entry name" value="WD_REPEATS_2"/>
    <property type="match status" value="2"/>
</dbReference>
<feature type="domain" description="Enhancer of mRNA-decapping protein 4 WD40 repeat region" evidence="8">
    <location>
        <begin position="204"/>
        <end position="517"/>
    </location>
</feature>
<dbReference type="SMART" id="SM00320">
    <property type="entry name" value="WD40"/>
    <property type="match status" value="3"/>
</dbReference>
<feature type="compositionally biased region" description="Basic and acidic residues" evidence="7">
    <location>
        <begin position="742"/>
        <end position="756"/>
    </location>
</feature>
<evidence type="ECO:0000256" key="1">
    <source>
        <dbReference type="ARBA" id="ARBA00004201"/>
    </source>
</evidence>
<comment type="caution">
    <text evidence="9">The sequence shown here is derived from an EMBL/GenBank/DDBJ whole genome shotgun (WGS) entry which is preliminary data.</text>
</comment>
<evidence type="ECO:0000256" key="6">
    <source>
        <dbReference type="PROSITE-ProRule" id="PRU00221"/>
    </source>
</evidence>
<keyword evidence="5" id="KW-0677">Repeat</keyword>
<keyword evidence="10" id="KW-1185">Reference proteome</keyword>
<evidence type="ECO:0000256" key="7">
    <source>
        <dbReference type="SAM" id="MobiDB-lite"/>
    </source>
</evidence>
<comment type="subcellular location">
    <subcellularLocation>
        <location evidence="1">Cytoplasm</location>
        <location evidence="1">P-body</location>
    </subcellularLocation>
</comment>
<dbReference type="InterPro" id="IPR032401">
    <property type="entry name" value="EDC4_WD40"/>
</dbReference>
<feature type="region of interest" description="Disordered" evidence="7">
    <location>
        <begin position="667"/>
        <end position="686"/>
    </location>
</feature>
<feature type="compositionally biased region" description="Pro residues" evidence="7">
    <location>
        <begin position="102"/>
        <end position="112"/>
    </location>
</feature>
<feature type="compositionally biased region" description="Polar residues" evidence="7">
    <location>
        <begin position="667"/>
        <end position="677"/>
    </location>
</feature>
<keyword evidence="3" id="KW-0963">Cytoplasm</keyword>
<feature type="non-terminal residue" evidence="9">
    <location>
        <position position="1200"/>
    </location>
</feature>